<name>A0A6C0M265_9ZZZZ</name>
<evidence type="ECO:0000313" key="2">
    <source>
        <dbReference type="EMBL" id="QHU36740.1"/>
    </source>
</evidence>
<accession>A0A6C0M265</accession>
<keyword evidence="1" id="KW-0812">Transmembrane</keyword>
<protein>
    <submittedName>
        <fullName evidence="2">Uncharacterized protein</fullName>
    </submittedName>
</protein>
<organism evidence="2">
    <name type="scientific">viral metagenome</name>
    <dbReference type="NCBI Taxonomy" id="1070528"/>
    <lineage>
        <taxon>unclassified sequences</taxon>
        <taxon>metagenomes</taxon>
        <taxon>organismal metagenomes</taxon>
    </lineage>
</organism>
<feature type="transmembrane region" description="Helical" evidence="1">
    <location>
        <begin position="255"/>
        <end position="271"/>
    </location>
</feature>
<reference evidence="2" key="1">
    <citation type="journal article" date="2020" name="Nature">
        <title>Giant virus diversity and host interactions through global metagenomics.</title>
        <authorList>
            <person name="Schulz F."/>
            <person name="Roux S."/>
            <person name="Paez-Espino D."/>
            <person name="Jungbluth S."/>
            <person name="Walsh D.A."/>
            <person name="Denef V.J."/>
            <person name="McMahon K.D."/>
            <person name="Konstantinidis K.T."/>
            <person name="Eloe-Fadrosh E.A."/>
            <person name="Kyrpides N.C."/>
            <person name="Woyke T."/>
        </authorList>
    </citation>
    <scope>NUCLEOTIDE SEQUENCE</scope>
    <source>
        <strain evidence="2">GVMAG-S-1035124-57</strain>
    </source>
</reference>
<proteinExistence type="predicted"/>
<sequence>MTLTNLSDVVVEQDGTEPTSPHLILNYFKLILKILAVFILFAWTSTSNFLNSLNIDTVAMYPVTNLVKTNPYATMFNPGRINMSDEKEIKAKVGMAWWFELTQQTSYQVGGLILHYVFNFFKDKVNGIKAGEESGKNKSILFQFFSFLQWFIFAILTNALFALFLILVLFLWIPGVLGGLTAFMPLTYHTRSAFLKLCYKGFLLFWTFVWMCIVGWVTIFPVIYGFLHLLYLMFFKQLMDNQTGFVNEFMKRMKQLVYIYVSVAIILAFTTDDFSKATKTTIGVAWVAYVLYNKFIANKTI</sequence>
<dbReference type="EMBL" id="MN740631">
    <property type="protein sequence ID" value="QHU36740.1"/>
    <property type="molecule type" value="Genomic_DNA"/>
</dbReference>
<feature type="transmembrane region" description="Helical" evidence="1">
    <location>
        <begin position="24"/>
        <end position="43"/>
    </location>
</feature>
<keyword evidence="1" id="KW-0472">Membrane</keyword>
<evidence type="ECO:0000256" key="1">
    <source>
        <dbReference type="SAM" id="Phobius"/>
    </source>
</evidence>
<feature type="transmembrane region" description="Helical" evidence="1">
    <location>
        <begin position="150"/>
        <end position="183"/>
    </location>
</feature>
<dbReference type="AlphaFoldDB" id="A0A6C0M265"/>
<keyword evidence="1" id="KW-1133">Transmembrane helix</keyword>
<feature type="transmembrane region" description="Helical" evidence="1">
    <location>
        <begin position="277"/>
        <end position="296"/>
    </location>
</feature>
<feature type="transmembrane region" description="Helical" evidence="1">
    <location>
        <begin position="203"/>
        <end position="234"/>
    </location>
</feature>